<protein>
    <submittedName>
        <fullName evidence="1">Aminotransferase</fullName>
    </submittedName>
</protein>
<dbReference type="Proteomes" id="UP000242180">
    <property type="component" value="Unassembled WGS sequence"/>
</dbReference>
<dbReference type="PANTHER" id="PTHR47703:SF2">
    <property type="entry name" value="D-AMINOACID AMINOTRANSFERASE-LIKE PLP-DEPENDENT ENZYMES SUPERFAMILY PROTEIN"/>
    <property type="match status" value="1"/>
</dbReference>
<keyword evidence="2" id="KW-1185">Reference proteome</keyword>
<dbReference type="EMBL" id="MCGN01000001">
    <property type="protein sequence ID" value="ORZ03876.1"/>
    <property type="molecule type" value="Genomic_DNA"/>
</dbReference>
<dbReference type="OMA" id="WEGCFLT"/>
<dbReference type="Gene3D" id="3.20.10.10">
    <property type="entry name" value="D-amino Acid Aminotransferase, subunit A, domain 2"/>
    <property type="match status" value="1"/>
</dbReference>
<comment type="caution">
    <text evidence="1">The sequence shown here is derived from an EMBL/GenBank/DDBJ whole genome shotgun (WGS) entry which is preliminary data.</text>
</comment>
<evidence type="ECO:0000313" key="2">
    <source>
        <dbReference type="Proteomes" id="UP000242180"/>
    </source>
</evidence>
<dbReference type="Pfam" id="PF01063">
    <property type="entry name" value="Aminotran_4"/>
    <property type="match status" value="1"/>
</dbReference>
<name>A0A1X2HWC4_SYNRA</name>
<dbReference type="GO" id="GO:0008483">
    <property type="term" value="F:transaminase activity"/>
    <property type="evidence" value="ECO:0007669"/>
    <property type="project" value="UniProtKB-KW"/>
</dbReference>
<dbReference type="InterPro" id="IPR043132">
    <property type="entry name" value="BCAT-like_C"/>
</dbReference>
<reference evidence="1 2" key="1">
    <citation type="submission" date="2016-07" db="EMBL/GenBank/DDBJ databases">
        <title>Pervasive Adenine N6-methylation of Active Genes in Fungi.</title>
        <authorList>
            <consortium name="DOE Joint Genome Institute"/>
            <person name="Mondo S.J."/>
            <person name="Dannebaum R.O."/>
            <person name="Kuo R.C."/>
            <person name="Labutti K."/>
            <person name="Haridas S."/>
            <person name="Kuo A."/>
            <person name="Salamov A."/>
            <person name="Ahrendt S.R."/>
            <person name="Lipzen A."/>
            <person name="Sullivan W."/>
            <person name="Andreopoulos W.B."/>
            <person name="Clum A."/>
            <person name="Lindquist E."/>
            <person name="Daum C."/>
            <person name="Ramamoorthy G.K."/>
            <person name="Gryganskyi A."/>
            <person name="Culley D."/>
            <person name="Magnuson J.K."/>
            <person name="James T.Y."/>
            <person name="O'Malley M.A."/>
            <person name="Stajich J.E."/>
            <person name="Spatafora J.W."/>
            <person name="Visel A."/>
            <person name="Grigoriev I.V."/>
        </authorList>
    </citation>
    <scope>NUCLEOTIDE SEQUENCE [LARGE SCALE GENOMIC DNA]</scope>
    <source>
        <strain evidence="1 2">NRRL 2496</strain>
    </source>
</reference>
<keyword evidence="1" id="KW-0032">Aminotransferase</keyword>
<evidence type="ECO:0000313" key="1">
    <source>
        <dbReference type="EMBL" id="ORZ03876.1"/>
    </source>
</evidence>
<dbReference type="InParanoid" id="A0A1X2HWC4"/>
<sequence>MLLPRPPLLLPLLKRPQGPLLTNNKHLRLYYRLHHSYHPMANLTVELPSNSSSSPLVNDTDTDSNQFILQQPRGAYTGMRTLDRTSIVAFSSHVKRLTTSLSLMTFPANGAESADITDQLAPFRDTDSLTHSLKDLLRIGLQTFRQRYPEYEAKVSVLIAYDFKINTPRCWAHFSPLHAPPPDAYVHVVAEEKARATPVVKDSQWVRDRAGLERAKPTEINEVVLTDADGHIYEGMASNFFAVCANPTRLVCAPLDHILLGTVMKIVMTVCEQKKIPIEWVFPKLSDARAGTWEGCFLTSTSRLLLPIEAIHVKDGSPVTFTKHSETIEMLRQEVRKAIYQDATQIL</sequence>
<keyword evidence="1" id="KW-0808">Transferase</keyword>
<dbReference type="AlphaFoldDB" id="A0A1X2HWC4"/>
<dbReference type="SUPFAM" id="SSF56752">
    <property type="entry name" value="D-aminoacid aminotransferase-like PLP-dependent enzymes"/>
    <property type="match status" value="1"/>
</dbReference>
<dbReference type="PANTHER" id="PTHR47703">
    <property type="entry name" value="D-AMINOACID AMINOTRANSFERASE-LIKE PLP-DEPENDENT ENZYMES SUPERFAMILY PROTEIN"/>
    <property type="match status" value="1"/>
</dbReference>
<dbReference type="OrthoDB" id="59470at2759"/>
<organism evidence="1 2">
    <name type="scientific">Syncephalastrum racemosum</name>
    <name type="common">Filamentous fungus</name>
    <dbReference type="NCBI Taxonomy" id="13706"/>
    <lineage>
        <taxon>Eukaryota</taxon>
        <taxon>Fungi</taxon>
        <taxon>Fungi incertae sedis</taxon>
        <taxon>Mucoromycota</taxon>
        <taxon>Mucoromycotina</taxon>
        <taxon>Mucoromycetes</taxon>
        <taxon>Mucorales</taxon>
        <taxon>Syncephalastraceae</taxon>
        <taxon>Syncephalastrum</taxon>
    </lineage>
</organism>
<gene>
    <name evidence="1" type="ORF">BCR43DRAFT_484121</name>
</gene>
<proteinExistence type="predicted"/>
<accession>A0A1X2HWC4</accession>
<dbReference type="InterPro" id="IPR036038">
    <property type="entry name" value="Aminotransferase-like"/>
</dbReference>
<dbReference type="InterPro" id="IPR001544">
    <property type="entry name" value="Aminotrans_IV"/>
</dbReference>